<proteinExistence type="predicted"/>
<dbReference type="EMBL" id="JADHEI010000033">
    <property type="protein sequence ID" value="MBF2735276.1"/>
    <property type="molecule type" value="Genomic_DNA"/>
</dbReference>
<feature type="transmembrane region" description="Helical" evidence="1">
    <location>
        <begin position="103"/>
        <end position="121"/>
    </location>
</feature>
<keyword evidence="3" id="KW-1185">Reference proteome</keyword>
<comment type="caution">
    <text evidence="2">The sequence shown here is derived from an EMBL/GenBank/DDBJ whole genome shotgun (WGS) entry which is preliminary data.</text>
</comment>
<organism evidence="2 3">
    <name type="scientific">Candidatus Amphirhobacter heronislandensis</name>
    <dbReference type="NCBI Taxonomy" id="1732024"/>
    <lineage>
        <taxon>Bacteria</taxon>
        <taxon>Pseudomonadati</taxon>
        <taxon>Pseudomonadota</taxon>
        <taxon>Gammaproteobacteria</taxon>
        <taxon>Candidatus Tethybacterales</taxon>
        <taxon>Candidatus Tethybacteraceae</taxon>
        <taxon>Candidatus Amphirhobacter</taxon>
    </lineage>
</organism>
<dbReference type="InterPro" id="IPR007163">
    <property type="entry name" value="VCA0040-like"/>
</dbReference>
<feature type="transmembrane region" description="Helical" evidence="1">
    <location>
        <begin position="127"/>
        <end position="147"/>
    </location>
</feature>
<feature type="transmembrane region" description="Helical" evidence="1">
    <location>
        <begin position="74"/>
        <end position="96"/>
    </location>
</feature>
<evidence type="ECO:0000313" key="3">
    <source>
        <dbReference type="Proteomes" id="UP000604381"/>
    </source>
</evidence>
<dbReference type="PANTHER" id="PTHR37308">
    <property type="entry name" value="INTEGRAL MEMBRANE PROTEIN"/>
    <property type="match status" value="1"/>
</dbReference>
<keyword evidence="1" id="KW-1133">Transmembrane helix</keyword>
<name>A0A930UHM5_9GAMM</name>
<accession>A0A930UHM5</accession>
<keyword evidence="1" id="KW-0812">Transmembrane</keyword>
<dbReference type="Proteomes" id="UP000604381">
    <property type="component" value="Unassembled WGS sequence"/>
</dbReference>
<feature type="transmembrane region" description="Helical" evidence="1">
    <location>
        <begin position="200"/>
        <end position="221"/>
    </location>
</feature>
<dbReference type="PANTHER" id="PTHR37308:SF1">
    <property type="entry name" value="POLYPRENYL-PHOSPHATE TRANSPORTER"/>
    <property type="match status" value="1"/>
</dbReference>
<feature type="transmembrane region" description="Helical" evidence="1">
    <location>
        <begin position="272"/>
        <end position="290"/>
    </location>
</feature>
<reference evidence="2" key="1">
    <citation type="submission" date="2020-10" db="EMBL/GenBank/DDBJ databases">
        <title>An improved Amphimedon queenslandica hologenome assembly reveals how three proteobacterial symbionts can extend the metabolic phenotypic of their marine sponge host.</title>
        <authorList>
            <person name="Degnan B."/>
            <person name="Degnan S."/>
            <person name="Xiang X."/>
        </authorList>
    </citation>
    <scope>NUCLEOTIDE SEQUENCE</scope>
    <source>
        <strain evidence="2">AqS2</strain>
    </source>
</reference>
<evidence type="ECO:0000256" key="1">
    <source>
        <dbReference type="SAM" id="Phobius"/>
    </source>
</evidence>
<feature type="transmembrane region" description="Helical" evidence="1">
    <location>
        <begin position="12"/>
        <end position="39"/>
    </location>
</feature>
<dbReference type="AlphaFoldDB" id="A0A930UHM5"/>
<gene>
    <name evidence="2" type="ORF">ISN26_04220</name>
</gene>
<evidence type="ECO:0000313" key="2">
    <source>
        <dbReference type="EMBL" id="MBF2735276.1"/>
    </source>
</evidence>
<feature type="transmembrane region" description="Helical" evidence="1">
    <location>
        <begin position="159"/>
        <end position="188"/>
    </location>
</feature>
<dbReference type="Pfam" id="PF04018">
    <property type="entry name" value="VCA0040-like"/>
    <property type="match status" value="1"/>
</dbReference>
<protein>
    <submittedName>
        <fullName evidence="2">DUF368 domain-containing protein</fullName>
    </submittedName>
</protein>
<keyword evidence="1" id="KW-0472">Membrane</keyword>
<sequence>MHPAVARHAGVFARGMLIGIADLIPGVSGGTIAFITGIYERLLNCIRLGSSPAVLLQLLRGEIRLFWRSVDGSFLAVLLAGAAVAIFAGADLVHLLLAEHTALILAFFLGLTLSAAAWLARELRPRADLAACAAAGLALALAVGLLAPAESAAAPPLYAFFAAGALALCAMILPGISGSLLLLLFGFYPHLIEALHQRDLAVIAVFAAGGIGGLALFARLLGWILRRWRDRTLALLIGVMLGAVVKLWPWKEPADGVRVILQANVLPAAEPGLAYAAVLFAVGCASVFAVERAAQRMRQALAGS</sequence>